<evidence type="ECO:0000256" key="4">
    <source>
        <dbReference type="ARBA" id="ARBA00004904"/>
    </source>
</evidence>
<evidence type="ECO:0000256" key="3">
    <source>
        <dbReference type="ARBA" id="ARBA00002284"/>
    </source>
</evidence>
<feature type="binding site" evidence="14">
    <location>
        <position position="205"/>
    </location>
    <ligand>
        <name>Mg(2+)</name>
        <dbReference type="ChEBI" id="CHEBI:18420"/>
        <label>2</label>
    </ligand>
</feature>
<comment type="subunit">
    <text evidence="14">Homodimer.</text>
</comment>
<evidence type="ECO:0000256" key="8">
    <source>
        <dbReference type="ARBA" id="ARBA00018836"/>
    </source>
</evidence>
<feature type="domain" description="GTP cyclohydrolase II" evidence="15">
    <location>
        <begin position="270"/>
        <end position="425"/>
    </location>
</feature>
<dbReference type="GO" id="GO:0008686">
    <property type="term" value="F:3,4-dihydroxy-2-butanone-4-phosphate synthase activity"/>
    <property type="evidence" value="ECO:0007669"/>
    <property type="project" value="UniProtKB-EC"/>
</dbReference>
<sequence>MSSNVIEKVRQLVSDGGMSKAGLARAAGLHANTLRDCTEPDWNPTAETLGKLERVLFSNDDREVLVPIEEIIDEARNGRMFILVDDEDRENEGDLVIPAQMATPAAVNFMATHGRGLICLTLTGERVDQLGLDLMSQNNGTRHETAFTTSIEAREGVTTGISAGDRARTVSVAIDGSKTKDDIVTPGHVFPLRARDGGVLVRAGHTEAAVDISRLAGLNPSGVICEIMRDDGTMARMDDLVSFARMHELKIGTIRDLIAYRRKHDRMVEKKAELTFDSRYGGQWTARTYFNKATGDETMALVKGRIDPHKPTLVRMHTLSIFSDILGEEQGDRADLLHRSMEIIAEEGSGAIVLINRPMGRLMSRAIDIKQQVRAGEAPDLEELRDYGVGAQILAELGIHDMILLTNTHHSLVALEGYGLNIAGERAITAAPDEGEN</sequence>
<dbReference type="Pfam" id="PF00926">
    <property type="entry name" value="DHBP_synthase"/>
    <property type="match status" value="1"/>
</dbReference>
<feature type="binding site" evidence="14">
    <location>
        <begin position="89"/>
        <end position="90"/>
    </location>
    <ligand>
        <name>D-ribulose 5-phosphate</name>
        <dbReference type="ChEBI" id="CHEBI:58121"/>
    </ligand>
</feature>
<accession>A0ABT0BNJ2</accession>
<gene>
    <name evidence="14 16" type="primary">ribB</name>
    <name evidence="16" type="ORF">MTR66_06285</name>
</gene>
<feature type="site" description="Essential for catalytic activity" evidence="14">
    <location>
        <position position="188"/>
    </location>
</feature>
<dbReference type="RefSeq" id="WP_243918808.1">
    <property type="nucleotide sequence ID" value="NZ_JALHLG010000005.1"/>
</dbReference>
<dbReference type="SUPFAM" id="SSF55821">
    <property type="entry name" value="YrdC/RibB"/>
    <property type="match status" value="1"/>
</dbReference>
<keyword evidence="10 14" id="KW-0479">Metal-binding</keyword>
<dbReference type="PANTHER" id="PTHR21327">
    <property type="entry name" value="GTP CYCLOHYDROLASE II-RELATED"/>
    <property type="match status" value="1"/>
</dbReference>
<feature type="binding site" evidence="14">
    <location>
        <position position="90"/>
    </location>
    <ligand>
        <name>Mg(2+)</name>
        <dbReference type="ChEBI" id="CHEBI:18420"/>
        <label>2</label>
    </ligand>
</feature>
<evidence type="ECO:0000256" key="2">
    <source>
        <dbReference type="ARBA" id="ARBA00001936"/>
    </source>
</evidence>
<dbReference type="EC" id="4.1.99.12" evidence="7 14"/>
<evidence type="ECO:0000259" key="15">
    <source>
        <dbReference type="Pfam" id="PF00925"/>
    </source>
</evidence>
<dbReference type="InterPro" id="IPR017945">
    <property type="entry name" value="DHBP_synth_RibB-like_a/b_dom"/>
</dbReference>
<dbReference type="Pfam" id="PF00925">
    <property type="entry name" value="GTP_cyclohydro2"/>
    <property type="match status" value="1"/>
</dbReference>
<keyword evidence="17" id="KW-1185">Reference proteome</keyword>
<evidence type="ECO:0000256" key="7">
    <source>
        <dbReference type="ARBA" id="ARBA00012153"/>
    </source>
</evidence>
<evidence type="ECO:0000256" key="5">
    <source>
        <dbReference type="ARBA" id="ARBA00005520"/>
    </source>
</evidence>
<name>A0ABT0BNJ2_9SPHN</name>
<feature type="binding site" evidence="14">
    <location>
        <begin position="202"/>
        <end position="206"/>
    </location>
    <ligand>
        <name>D-ribulose 5-phosphate</name>
        <dbReference type="ChEBI" id="CHEBI:58121"/>
    </ligand>
</feature>
<keyword evidence="13 14" id="KW-0456">Lyase</keyword>
<evidence type="ECO:0000256" key="14">
    <source>
        <dbReference type="HAMAP-Rule" id="MF_00180"/>
    </source>
</evidence>
<dbReference type="Proteomes" id="UP001202281">
    <property type="component" value="Unassembled WGS sequence"/>
</dbReference>
<dbReference type="InterPro" id="IPR036144">
    <property type="entry name" value="RibA-like_sf"/>
</dbReference>
<evidence type="ECO:0000256" key="13">
    <source>
        <dbReference type="ARBA" id="ARBA00023239"/>
    </source>
</evidence>
<keyword evidence="9 14" id="KW-0686">Riboflavin biosynthesis</keyword>
<evidence type="ECO:0000256" key="9">
    <source>
        <dbReference type="ARBA" id="ARBA00022619"/>
    </source>
</evidence>
<comment type="similarity">
    <text evidence="5">In the N-terminal section; belongs to the DHBP synthase family.</text>
</comment>
<dbReference type="PIRSF" id="PIRSF001259">
    <property type="entry name" value="RibA"/>
    <property type="match status" value="1"/>
</dbReference>
<keyword evidence="11 14" id="KW-0460">Magnesium</keyword>
<comment type="caution">
    <text evidence="16">The sequence shown here is derived from an EMBL/GenBank/DDBJ whole genome shotgun (WGS) entry which is preliminary data.</text>
</comment>
<evidence type="ECO:0000256" key="11">
    <source>
        <dbReference type="ARBA" id="ARBA00022842"/>
    </source>
</evidence>
<dbReference type="EMBL" id="JALHLG010000005">
    <property type="protein sequence ID" value="MCJ2186423.1"/>
    <property type="molecule type" value="Genomic_DNA"/>
</dbReference>
<organism evidence="16 17">
    <name type="scientific">Novosphingobium beihaiensis</name>
    <dbReference type="NCBI Taxonomy" id="2930389"/>
    <lineage>
        <taxon>Bacteria</taxon>
        <taxon>Pseudomonadati</taxon>
        <taxon>Pseudomonadota</taxon>
        <taxon>Alphaproteobacteria</taxon>
        <taxon>Sphingomonadales</taxon>
        <taxon>Sphingomonadaceae</taxon>
        <taxon>Novosphingobium</taxon>
    </lineage>
</organism>
<keyword evidence="12 14" id="KW-0464">Manganese</keyword>
<comment type="similarity">
    <text evidence="14">Belongs to the DHBP synthase family.</text>
</comment>
<feature type="binding site" evidence="14">
    <location>
        <position position="94"/>
    </location>
    <ligand>
        <name>D-ribulose 5-phosphate</name>
        <dbReference type="ChEBI" id="CHEBI:58121"/>
    </ligand>
</feature>
<dbReference type="Gene3D" id="3.90.870.10">
    <property type="entry name" value="DHBP synthase"/>
    <property type="match status" value="1"/>
</dbReference>
<comment type="catalytic activity">
    <reaction evidence="1 14">
        <text>D-ribulose 5-phosphate = (2S)-2-hydroxy-3-oxobutyl phosphate + formate + H(+)</text>
        <dbReference type="Rhea" id="RHEA:18457"/>
        <dbReference type="ChEBI" id="CHEBI:15378"/>
        <dbReference type="ChEBI" id="CHEBI:15740"/>
        <dbReference type="ChEBI" id="CHEBI:58121"/>
        <dbReference type="ChEBI" id="CHEBI:58830"/>
        <dbReference type="EC" id="4.1.99.12"/>
    </reaction>
</comment>
<dbReference type="Gene3D" id="3.40.50.10990">
    <property type="entry name" value="GTP cyclohydrolase II"/>
    <property type="match status" value="1"/>
</dbReference>
<feature type="binding site" evidence="14">
    <location>
        <position position="90"/>
    </location>
    <ligand>
        <name>Mg(2+)</name>
        <dbReference type="ChEBI" id="CHEBI:18420"/>
        <label>1</label>
    </ligand>
</feature>
<dbReference type="InterPro" id="IPR000422">
    <property type="entry name" value="DHBP_synthase_RibB"/>
</dbReference>
<evidence type="ECO:0000256" key="1">
    <source>
        <dbReference type="ARBA" id="ARBA00000141"/>
    </source>
</evidence>
<evidence type="ECO:0000313" key="17">
    <source>
        <dbReference type="Proteomes" id="UP001202281"/>
    </source>
</evidence>
<evidence type="ECO:0000256" key="10">
    <source>
        <dbReference type="ARBA" id="ARBA00022723"/>
    </source>
</evidence>
<evidence type="ECO:0000256" key="6">
    <source>
        <dbReference type="ARBA" id="ARBA00008976"/>
    </source>
</evidence>
<comment type="similarity">
    <text evidence="6">In the C-terminal section; belongs to the GTP cyclohydrolase II family.</text>
</comment>
<proteinExistence type="inferred from homology"/>
<feature type="site" description="Essential for catalytic activity" evidence="14">
    <location>
        <position position="226"/>
    </location>
</feature>
<comment type="cofactor">
    <cofactor evidence="14">
        <name>Mg(2+)</name>
        <dbReference type="ChEBI" id="CHEBI:18420"/>
    </cofactor>
    <cofactor evidence="14">
        <name>Mn(2+)</name>
        <dbReference type="ChEBI" id="CHEBI:29035"/>
    </cofactor>
    <text evidence="14">Binds 2 divalent metal cations per subunit. Magnesium or manganese.</text>
</comment>
<dbReference type="InterPro" id="IPR032677">
    <property type="entry name" value="GTP_cyclohydro_II"/>
</dbReference>
<comment type="function">
    <text evidence="3 14">Catalyzes the conversion of D-ribulose 5-phosphate to formate and 3,4-dihydroxy-2-butanone 4-phosphate.</text>
</comment>
<reference evidence="16 17" key="1">
    <citation type="submission" date="2022-04" db="EMBL/GenBank/DDBJ databases">
        <title>Identification of a novel bacterium isolated from mangrove sediments.</title>
        <authorList>
            <person name="Pan X."/>
        </authorList>
    </citation>
    <scope>NUCLEOTIDE SEQUENCE [LARGE SCALE GENOMIC DNA]</scope>
    <source>
        <strain evidence="16 17">B2638</strain>
    </source>
</reference>
<dbReference type="PANTHER" id="PTHR21327:SF34">
    <property type="entry name" value="3,4-DIHYDROXY-2-BUTANONE 4-PHOSPHATE SYNTHASE"/>
    <property type="match status" value="1"/>
</dbReference>
<comment type="cofactor">
    <cofactor evidence="2">
        <name>Mn(2+)</name>
        <dbReference type="ChEBI" id="CHEBI:29035"/>
    </cofactor>
</comment>
<evidence type="ECO:0000256" key="12">
    <source>
        <dbReference type="ARBA" id="ARBA00023211"/>
    </source>
</evidence>
<protein>
    <recommendedName>
        <fullName evidence="8 14">3,4-dihydroxy-2-butanone 4-phosphate synthase</fullName>
        <shortName evidence="14">DHBP synthase</shortName>
        <ecNumber evidence="7 14">4.1.99.12</ecNumber>
    </recommendedName>
</protein>
<dbReference type="NCBIfam" id="TIGR00506">
    <property type="entry name" value="ribB"/>
    <property type="match status" value="1"/>
</dbReference>
<dbReference type="SUPFAM" id="SSF142695">
    <property type="entry name" value="RibA-like"/>
    <property type="match status" value="1"/>
</dbReference>
<comment type="pathway">
    <text evidence="4 14">Cofactor biosynthesis; riboflavin biosynthesis; 2-hydroxy-3-oxobutyl phosphate from D-ribulose 5-phosphate: step 1/1.</text>
</comment>
<evidence type="ECO:0000313" key="16">
    <source>
        <dbReference type="EMBL" id="MCJ2186423.1"/>
    </source>
</evidence>
<dbReference type="HAMAP" id="MF_00180">
    <property type="entry name" value="RibB"/>
    <property type="match status" value="1"/>
</dbReference>